<feature type="transmembrane region" description="Helical" evidence="6">
    <location>
        <begin position="319"/>
        <end position="340"/>
    </location>
</feature>
<dbReference type="PANTHER" id="PTHR43370:SF1">
    <property type="entry name" value="GUANOSINE ABC TRANSPORTER PERMEASE PROTEIN NUPQ"/>
    <property type="match status" value="1"/>
</dbReference>
<comment type="subcellular location">
    <subcellularLocation>
        <location evidence="1">Cell membrane</location>
        <topology evidence="1">Multi-pass membrane protein</topology>
    </subcellularLocation>
</comment>
<sequence>MELMVTTASETTATALESPEKRNRRLRLGILLLVLALTAVALALYTRSGIVDFRLAAPEAAGPSDIEVPAKPTALVLSVLALAIAVAQLWRGLSGRWAALAFTVFGFAFVVTFVCWAASGKIFPLTNQIQGTLALSTPLILGALAGVLCERAGVINIAIEGQLLAGAFAAATIATVSGSFVVGAVAAVLAGVFVAWLLAVFSIRYLVNQIVLGVVLVVFATGITGFLFDQLGDLSNGPARFNNPGTLQPIAIPVLSAIPIIGPTVFDQTALVYAMVVAVVLIGYVLYRTRWGLRVRAVGEHPRAAATVGIKVLRVRYQAVLLAGAVAGLGGAYFTIGSTGGFTKEMTAGNGFIALAAVIMGRWHPIGATCAALFFGFTKALQGQLQVLATPIPTEVLQMTPYLLTVIAVAGAVGQVRPPKADGEPYIPG</sequence>
<feature type="transmembrane region" description="Helical" evidence="6">
    <location>
        <begin position="97"/>
        <end position="119"/>
    </location>
</feature>
<keyword evidence="2" id="KW-1003">Cell membrane</keyword>
<dbReference type="InterPro" id="IPR001851">
    <property type="entry name" value="ABC_transp_permease"/>
</dbReference>
<evidence type="ECO:0000313" key="8">
    <source>
        <dbReference type="Proteomes" id="UP000501705"/>
    </source>
</evidence>
<evidence type="ECO:0000256" key="3">
    <source>
        <dbReference type="ARBA" id="ARBA00022692"/>
    </source>
</evidence>
<feature type="transmembrane region" description="Helical" evidence="6">
    <location>
        <begin position="270"/>
        <end position="287"/>
    </location>
</feature>
<dbReference type="EMBL" id="CP046171">
    <property type="protein sequence ID" value="QIS05469.1"/>
    <property type="molecule type" value="Genomic_DNA"/>
</dbReference>
<feature type="transmembrane region" description="Helical" evidence="6">
    <location>
        <begin position="180"/>
        <end position="203"/>
    </location>
</feature>
<name>A0A6G9XX16_NOCBR</name>
<dbReference type="Pfam" id="PF02653">
    <property type="entry name" value="BPD_transp_2"/>
    <property type="match status" value="1"/>
</dbReference>
<reference evidence="7 8" key="1">
    <citation type="journal article" date="2019" name="ACS Chem. Biol.">
        <title>Identification and Mobilization of a Cryptic Antibiotic Biosynthesis Gene Locus from a Human-Pathogenic Nocardia Isolate.</title>
        <authorList>
            <person name="Herisse M."/>
            <person name="Ishida K."/>
            <person name="Porter J.L."/>
            <person name="Howden B."/>
            <person name="Hertweck C."/>
            <person name="Stinear T.P."/>
            <person name="Pidot S.J."/>
        </authorList>
    </citation>
    <scope>NUCLEOTIDE SEQUENCE [LARGE SCALE GENOMIC DNA]</scope>
    <source>
        <strain evidence="7 8">AUSMDU00024985</strain>
    </source>
</reference>
<feature type="transmembrane region" description="Helical" evidence="6">
    <location>
        <begin position="73"/>
        <end position="90"/>
    </location>
</feature>
<keyword evidence="5 6" id="KW-0472">Membrane</keyword>
<organism evidence="7 8">
    <name type="scientific">Nocardia brasiliensis</name>
    <dbReference type="NCBI Taxonomy" id="37326"/>
    <lineage>
        <taxon>Bacteria</taxon>
        <taxon>Bacillati</taxon>
        <taxon>Actinomycetota</taxon>
        <taxon>Actinomycetes</taxon>
        <taxon>Mycobacteriales</taxon>
        <taxon>Nocardiaceae</taxon>
        <taxon>Nocardia</taxon>
    </lineage>
</organism>
<keyword evidence="3 6" id="KW-0812">Transmembrane</keyword>
<dbReference type="AlphaFoldDB" id="A0A6G9XX16"/>
<dbReference type="Proteomes" id="UP000501705">
    <property type="component" value="Chromosome"/>
</dbReference>
<evidence type="ECO:0000256" key="4">
    <source>
        <dbReference type="ARBA" id="ARBA00022989"/>
    </source>
</evidence>
<evidence type="ECO:0000313" key="7">
    <source>
        <dbReference type="EMBL" id="QIS05469.1"/>
    </source>
</evidence>
<dbReference type="CDD" id="cd06580">
    <property type="entry name" value="TM_PBP1_transp_TpRbsC_like"/>
    <property type="match status" value="1"/>
</dbReference>
<dbReference type="GO" id="GO:0022857">
    <property type="term" value="F:transmembrane transporter activity"/>
    <property type="evidence" value="ECO:0007669"/>
    <property type="project" value="InterPro"/>
</dbReference>
<accession>A0A6G9XX16</accession>
<feature type="transmembrane region" description="Helical" evidence="6">
    <location>
        <begin position="352"/>
        <end position="377"/>
    </location>
</feature>
<evidence type="ECO:0000256" key="6">
    <source>
        <dbReference type="SAM" id="Phobius"/>
    </source>
</evidence>
<gene>
    <name evidence="7" type="ORF">F5X71_26970</name>
</gene>
<dbReference type="GO" id="GO:0005886">
    <property type="term" value="C:plasma membrane"/>
    <property type="evidence" value="ECO:0007669"/>
    <property type="project" value="UniProtKB-SubCell"/>
</dbReference>
<dbReference type="PANTHER" id="PTHR43370">
    <property type="entry name" value="SUGAR ABC TRANSPORTER INTEGRAL MEMBRANE PROTEIN-RELATED"/>
    <property type="match status" value="1"/>
</dbReference>
<evidence type="ECO:0000256" key="5">
    <source>
        <dbReference type="ARBA" id="ARBA00023136"/>
    </source>
</evidence>
<feature type="transmembrane region" description="Helical" evidence="6">
    <location>
        <begin position="154"/>
        <end position="174"/>
    </location>
</feature>
<proteinExistence type="predicted"/>
<feature type="transmembrane region" description="Helical" evidence="6">
    <location>
        <begin position="26"/>
        <end position="45"/>
    </location>
</feature>
<evidence type="ECO:0000256" key="2">
    <source>
        <dbReference type="ARBA" id="ARBA00022475"/>
    </source>
</evidence>
<protein>
    <submittedName>
        <fullName evidence="7">ABC transporter permease</fullName>
    </submittedName>
</protein>
<keyword evidence="4 6" id="KW-1133">Transmembrane helix</keyword>
<feature type="transmembrane region" description="Helical" evidence="6">
    <location>
        <begin position="210"/>
        <end position="228"/>
    </location>
</feature>
<feature type="transmembrane region" description="Helical" evidence="6">
    <location>
        <begin position="131"/>
        <end position="149"/>
    </location>
</feature>
<evidence type="ECO:0000256" key="1">
    <source>
        <dbReference type="ARBA" id="ARBA00004651"/>
    </source>
</evidence>